<evidence type="ECO:0000256" key="1">
    <source>
        <dbReference type="SAM" id="MobiDB-lite"/>
    </source>
</evidence>
<dbReference type="KEGG" id="olu:OSTLU_27238"/>
<sequence>MRVDAAHTARPRRVHFLVDARATRERASATQSASTSGADFKSSTWKTFARRALERAVDGRAGEDVEFTVRACDGSVPPHAFDARAREATGRRGDEFGKFRRCDKNAVEDAFRTCETTCGEYLETFTSGGDVAASDEDGRGAIESWLVNATRNVGAATNDFAAAGGGFAATFADDDDEGEKYSALFIITALPELSEAEAAKVDAKHVAKLFKGIEEKFKRDRVRAHLLYVGDGPTGAFADVLQETFHKLNGAVISLDVASRLASWLPLYSTLSALSRGDEASASTTTVESTSTVDIIVETRDSQSAHRLGEAHQARYHGRGDGSIAIVGFIDRAEAPSAAALAVETQTILCFDDSPIRALMAMLVLKDAVAVVRRDAGRHEQIAILEPLTCSSFIVTSLKTTPGELCPRASAAKASARSEIVKLASRRDCLASLENVHVLLAKIREDVREKIVSPPATQDSLALTQQVLSMDAATQSSSAPLMPVDVNTLEEAFIADQRIGVQQDASRLEAWYGSRDLVPKTREMLRRVEDKATKSSDTAGELLNNLDERFKDMLKRHNGIVSPPRKSRARRSLASTLTVFAMDADVPPWTGDVEQAALEEYESFVATFSALEGGDGLNEPNLHDFAAKIIYRFRLSVGSNEDDNLVERLERAIAKNSKELKAKYVGVHSSKAAKRLEFILQMHVALQLASLKVTQVRDENGADACEAVEERAISKKEQKKLVKSVQKLVDEIHFLLQPCGVEGVRSLMAAELTPHYSGFIPDTLRVLQRDLGLTMEPDAGGDASAVALTPFSPVPALRRSPRKPKAPERLAPAEPAPKLKIKAKPHEGWHHLARGRNNTKEVKVSVKDLKKPTFAHPRPQTFRGVTRHSALQGGATPAPSGNRALSTPAIVKCTPMGGTTPAPMRGGPRAIVAATPVGGAMSTPLANRAPVRKLADDFTPAKRSRLHNT</sequence>
<accession>A4S6T9</accession>
<dbReference type="Proteomes" id="UP000001568">
    <property type="component" value="Chromosome 13"/>
</dbReference>
<dbReference type="GeneID" id="5005210"/>
<organism evidence="2 4">
    <name type="scientific">Ostreococcus lucimarinus (strain CCE9901)</name>
    <dbReference type="NCBI Taxonomy" id="436017"/>
    <lineage>
        <taxon>Eukaryota</taxon>
        <taxon>Viridiplantae</taxon>
        <taxon>Chlorophyta</taxon>
        <taxon>Mamiellophyceae</taxon>
        <taxon>Mamiellales</taxon>
        <taxon>Bathycoccaceae</taxon>
        <taxon>Ostreococcus</taxon>
    </lineage>
</organism>
<dbReference type="Gramene" id="ABO99443">
    <property type="protein sequence ID" value="ABO99443"/>
    <property type="gene ID" value="OSTLU_27238"/>
</dbReference>
<dbReference type="OrthoDB" id="501822at2759"/>
<dbReference type="GeneID" id="5006863"/>
<dbReference type="EMBL" id="CP000593">
    <property type="protein sequence ID" value="ABO99443.1"/>
    <property type="molecule type" value="Genomic_DNA"/>
</dbReference>
<proteinExistence type="predicted"/>
<evidence type="ECO:0000313" key="4">
    <source>
        <dbReference type="Proteomes" id="UP000001568"/>
    </source>
</evidence>
<dbReference type="Gramene" id="ABP01164">
    <property type="protein sequence ID" value="ABP01164"/>
    <property type="gene ID" value="OSTLU_19192"/>
</dbReference>
<evidence type="ECO:0000313" key="3">
    <source>
        <dbReference type="EMBL" id="ABP01164.1"/>
    </source>
</evidence>
<evidence type="ECO:0000313" key="2">
    <source>
        <dbReference type="EMBL" id="ABO99443.1"/>
    </source>
</evidence>
<dbReference type="AlphaFoldDB" id="A4S6T9"/>
<gene>
    <name evidence="3" type="ORF">OSTLU_19192</name>
    <name evidence="2" type="ORF">OSTLU_27238</name>
</gene>
<keyword evidence="4" id="KW-1185">Reference proteome</keyword>
<reference evidence="2 4" key="1">
    <citation type="journal article" date="2007" name="Proc. Natl. Acad. Sci. U.S.A.">
        <title>The tiny eukaryote Ostreococcus provides genomic insights into the paradox of plankton speciation.</title>
        <authorList>
            <person name="Palenik B."/>
            <person name="Grimwood J."/>
            <person name="Aerts A."/>
            <person name="Rouze P."/>
            <person name="Salamov A."/>
            <person name="Putnam N."/>
            <person name="Dupont C."/>
            <person name="Jorgensen R."/>
            <person name="Derelle E."/>
            <person name="Rombauts S."/>
            <person name="Zhou K."/>
            <person name="Otillar R."/>
            <person name="Merchant S.S."/>
            <person name="Podell S."/>
            <person name="Gaasterland T."/>
            <person name="Napoli C."/>
            <person name="Gendler K."/>
            <person name="Manuell A."/>
            <person name="Tai V."/>
            <person name="Vallon O."/>
            <person name="Piganeau G."/>
            <person name="Jancek S."/>
            <person name="Heijde M."/>
            <person name="Jabbari K."/>
            <person name="Bowler C."/>
            <person name="Lohr M."/>
            <person name="Robbens S."/>
            <person name="Werner G."/>
            <person name="Dubchak I."/>
            <person name="Pazour G.J."/>
            <person name="Ren Q."/>
            <person name="Paulsen I."/>
            <person name="Delwiche C."/>
            <person name="Schmutz J."/>
            <person name="Rokhsar D."/>
            <person name="Van de Peer Y."/>
            <person name="Moreau H."/>
            <person name="Grigoriev I.V."/>
        </authorList>
    </citation>
    <scope>NUCLEOTIDE SEQUENCE [LARGE SCALE GENOMIC DNA]</scope>
    <source>
        <strain evidence="2 4">CCE9901</strain>
    </source>
</reference>
<protein>
    <submittedName>
        <fullName evidence="2">Uncharacterized protein</fullName>
    </submittedName>
</protein>
<dbReference type="Proteomes" id="UP000001568">
    <property type="component" value="Chromosome 21"/>
</dbReference>
<dbReference type="RefSeq" id="XP_001422805.1">
    <property type="nucleotide sequence ID" value="XM_001422768.1"/>
</dbReference>
<feature type="region of interest" description="Disordered" evidence="1">
    <location>
        <begin position="794"/>
        <end position="814"/>
    </location>
</feature>
<dbReference type="RefSeq" id="XP_001421150.1">
    <property type="nucleotide sequence ID" value="XM_001421113.1"/>
</dbReference>
<dbReference type="HOGENOM" id="CLU_310234_0_0_1"/>
<dbReference type="KEGG" id="olu:OSTLU_19192"/>
<name>A4S6T9_OSTLU</name>
<dbReference type="STRING" id="436017.A4S6T9"/>
<dbReference type="EMBL" id="CP000601">
    <property type="protein sequence ID" value="ABP01164.1"/>
    <property type="molecule type" value="Genomic_DNA"/>
</dbReference>